<accession>A0A923MFM1</accession>
<gene>
    <name evidence="1" type="ORF">H8Z83_03850</name>
</gene>
<proteinExistence type="predicted"/>
<reference evidence="1" key="1">
    <citation type="submission" date="2020-08" db="EMBL/GenBank/DDBJ databases">
        <title>Genome public.</title>
        <authorList>
            <person name="Liu C."/>
            <person name="Sun Q."/>
        </authorList>
    </citation>
    <scope>NUCLEOTIDE SEQUENCE</scope>
    <source>
        <strain evidence="1">BX15</strain>
    </source>
</reference>
<comment type="caution">
    <text evidence="1">The sequence shown here is derived from an EMBL/GenBank/DDBJ whole genome shotgun (WGS) entry which is preliminary data.</text>
</comment>
<sequence length="189" mass="22193">MKITVAVITPQDYEKFNAVGMNAEACLADRVKLICQDDAGHVAESFMKQDEFDRLGLAYIEQNAKLEHSEVCDEWFMKCSQNSWYNDLERNPEKVIKVMFVGIEDGTGREVYRGIETQRYYLREVYANQRFAKWYLCGERRVPEDGREPRPNLIFQLGDQTEKVVYDDWNGVAAYKDQFNENFREKVSK</sequence>
<dbReference type="RefSeq" id="WP_187013806.1">
    <property type="nucleotide sequence ID" value="NZ_JACOQI010000002.1"/>
</dbReference>
<keyword evidence="2" id="KW-1185">Reference proteome</keyword>
<dbReference type="EMBL" id="JACOQI010000002">
    <property type="protein sequence ID" value="MBC5769458.1"/>
    <property type="molecule type" value="Genomic_DNA"/>
</dbReference>
<dbReference type="AlphaFoldDB" id="A0A923MFM1"/>
<organism evidence="1 2">
    <name type="scientific">Dysosmobacter segnis</name>
    <dbReference type="NCBI Taxonomy" id="2763042"/>
    <lineage>
        <taxon>Bacteria</taxon>
        <taxon>Bacillati</taxon>
        <taxon>Bacillota</taxon>
        <taxon>Clostridia</taxon>
        <taxon>Eubacteriales</taxon>
        <taxon>Oscillospiraceae</taxon>
        <taxon>Dysosmobacter</taxon>
    </lineage>
</organism>
<name>A0A923MFM1_9FIRM</name>
<dbReference type="Proteomes" id="UP000620327">
    <property type="component" value="Unassembled WGS sequence"/>
</dbReference>
<protein>
    <submittedName>
        <fullName evidence="1">Uncharacterized protein</fullName>
    </submittedName>
</protein>
<evidence type="ECO:0000313" key="1">
    <source>
        <dbReference type="EMBL" id="MBC5769458.1"/>
    </source>
</evidence>
<evidence type="ECO:0000313" key="2">
    <source>
        <dbReference type="Proteomes" id="UP000620327"/>
    </source>
</evidence>